<reference evidence="1 2" key="1">
    <citation type="journal article" date="2015" name="Fungal Genet. Biol.">
        <title>Evolution of novel wood decay mechanisms in Agaricales revealed by the genome sequences of Fistulina hepatica and Cylindrobasidium torrendii.</title>
        <authorList>
            <person name="Floudas D."/>
            <person name="Held B.W."/>
            <person name="Riley R."/>
            <person name="Nagy L.G."/>
            <person name="Koehler G."/>
            <person name="Ransdell A.S."/>
            <person name="Younus H."/>
            <person name="Chow J."/>
            <person name="Chiniquy J."/>
            <person name="Lipzen A."/>
            <person name="Tritt A."/>
            <person name="Sun H."/>
            <person name="Haridas S."/>
            <person name="LaButti K."/>
            <person name="Ohm R.A."/>
            <person name="Kues U."/>
            <person name="Blanchette R.A."/>
            <person name="Grigoriev I.V."/>
            <person name="Minto R.E."/>
            <person name="Hibbett D.S."/>
        </authorList>
    </citation>
    <scope>NUCLEOTIDE SEQUENCE [LARGE SCALE GENOMIC DNA]</scope>
    <source>
        <strain evidence="1 2">FP15055 ss-10</strain>
    </source>
</reference>
<evidence type="ECO:0000313" key="2">
    <source>
        <dbReference type="Proteomes" id="UP000054007"/>
    </source>
</evidence>
<proteinExistence type="predicted"/>
<dbReference type="AlphaFoldDB" id="A0A0D7BT25"/>
<protein>
    <submittedName>
        <fullName evidence="1">Uncharacterized protein</fullName>
    </submittedName>
</protein>
<sequence length="124" mass="13309">MISWSHNPSTCSIWAFPDMRSRRLSLHGGYLAVDGENTHLPSFDTSTSIVSDDSGPELRAKKVDALVARLRLVVVPYQSLSIARIHELCANPGNAAPVCRRSVMVGALGRTTVGVNNSRHGIGG</sequence>
<name>A0A0D7BT25_9AGAR</name>
<keyword evidence="2" id="KW-1185">Reference proteome</keyword>
<accession>A0A0D7BT25</accession>
<dbReference type="EMBL" id="KN880436">
    <property type="protein sequence ID" value="KIY73319.1"/>
    <property type="molecule type" value="Genomic_DNA"/>
</dbReference>
<gene>
    <name evidence="1" type="ORF">CYLTODRAFT_417011</name>
</gene>
<evidence type="ECO:0000313" key="1">
    <source>
        <dbReference type="EMBL" id="KIY73319.1"/>
    </source>
</evidence>
<dbReference type="Proteomes" id="UP000054007">
    <property type="component" value="Unassembled WGS sequence"/>
</dbReference>
<organism evidence="1 2">
    <name type="scientific">Cylindrobasidium torrendii FP15055 ss-10</name>
    <dbReference type="NCBI Taxonomy" id="1314674"/>
    <lineage>
        <taxon>Eukaryota</taxon>
        <taxon>Fungi</taxon>
        <taxon>Dikarya</taxon>
        <taxon>Basidiomycota</taxon>
        <taxon>Agaricomycotina</taxon>
        <taxon>Agaricomycetes</taxon>
        <taxon>Agaricomycetidae</taxon>
        <taxon>Agaricales</taxon>
        <taxon>Marasmiineae</taxon>
        <taxon>Physalacriaceae</taxon>
        <taxon>Cylindrobasidium</taxon>
    </lineage>
</organism>